<reference evidence="2 3" key="1">
    <citation type="submission" date="2015-02" db="EMBL/GenBank/DDBJ databases">
        <title>Draft genome sequences of ten Microbacterium spp. with emphasis on heavy metal contaminated environments.</title>
        <authorList>
            <person name="Corretto E."/>
        </authorList>
    </citation>
    <scope>NUCLEOTIDE SEQUENCE [LARGE SCALE GENOMIC DNA]</scope>
    <source>
        <strain evidence="2 3">SA35</strain>
    </source>
</reference>
<evidence type="ECO:0000313" key="3">
    <source>
        <dbReference type="Proteomes" id="UP000033900"/>
    </source>
</evidence>
<keyword evidence="1" id="KW-0812">Transmembrane</keyword>
<dbReference type="RefSeq" id="WP_045257247.1">
    <property type="nucleotide sequence ID" value="NZ_JYJB01000008.1"/>
</dbReference>
<dbReference type="PATRIC" id="fig|273678.4.peg.1614"/>
<comment type="caution">
    <text evidence="2">The sequence shown here is derived from an EMBL/GenBank/DDBJ whole genome shotgun (WGS) entry which is preliminary data.</text>
</comment>
<keyword evidence="1" id="KW-0472">Membrane</keyword>
<dbReference type="EMBL" id="JYJB01000008">
    <property type="protein sequence ID" value="KJL47986.1"/>
    <property type="molecule type" value="Genomic_DNA"/>
</dbReference>
<gene>
    <name evidence="2" type="ORF">RS84_01615</name>
</gene>
<keyword evidence="1" id="KW-1133">Transmembrane helix</keyword>
<feature type="transmembrane region" description="Helical" evidence="1">
    <location>
        <begin position="18"/>
        <end position="40"/>
    </location>
</feature>
<dbReference type="Proteomes" id="UP000033900">
    <property type="component" value="Unassembled WGS sequence"/>
</dbReference>
<name>A0A0M2HMP9_9MICO</name>
<organism evidence="2 3">
    <name type="scientific">Microbacterium hydrocarbonoxydans</name>
    <dbReference type="NCBI Taxonomy" id="273678"/>
    <lineage>
        <taxon>Bacteria</taxon>
        <taxon>Bacillati</taxon>
        <taxon>Actinomycetota</taxon>
        <taxon>Actinomycetes</taxon>
        <taxon>Micrococcales</taxon>
        <taxon>Microbacteriaceae</taxon>
        <taxon>Microbacterium</taxon>
    </lineage>
</organism>
<keyword evidence="3" id="KW-1185">Reference proteome</keyword>
<sequence>MDHAETTAPRRSRLGADLAILALVGVLLIAAVGAGISTLYTSYYGPSAFVTRYLELLSAGRAADALRVPGVAIDSATLEAAGITSSPSEALLRAAALAPLTDVSVVSEKTADARTSVTVSYEAGGHAGKTTFQVEQDGWAGIAPNWRFSTSPLAVIDLTLRGADRFSVNGFEVLRGQISPAGADAAPLDPLPMLVFTPGLYAVSVDTAISTASGMGVLADTPLATTPLDVQTTPTDDFVAVVQQRVEEFLTQCATQEVLQPTACPFGLEVRNRLASLPEWSITVQPKVSVAPDGAQWQIPPASAVAHIEVEIKSLFDGSVESVSEDVPFQVDGTITILPDGSASIRVGSPGESAPQD</sequence>
<protein>
    <submittedName>
        <fullName evidence="2">Uncharacterized protein</fullName>
    </submittedName>
</protein>
<dbReference type="OrthoDB" id="3818356at2"/>
<accession>A0A0M2HMP9</accession>
<dbReference type="STRING" id="273678.RS84_01615"/>
<evidence type="ECO:0000256" key="1">
    <source>
        <dbReference type="SAM" id="Phobius"/>
    </source>
</evidence>
<proteinExistence type="predicted"/>
<evidence type="ECO:0000313" key="2">
    <source>
        <dbReference type="EMBL" id="KJL47986.1"/>
    </source>
</evidence>
<dbReference type="AlphaFoldDB" id="A0A0M2HMP9"/>